<comment type="caution">
    <text evidence="1">The sequence shown here is derived from an EMBL/GenBank/DDBJ whole genome shotgun (WGS) entry which is preliminary data.</text>
</comment>
<dbReference type="Gene3D" id="4.10.240.10">
    <property type="entry name" value="Zn(2)-C6 fungal-type DNA-binding domain"/>
    <property type="match status" value="1"/>
</dbReference>
<dbReference type="GO" id="GO:0008270">
    <property type="term" value="F:zinc ion binding"/>
    <property type="evidence" value="ECO:0007669"/>
    <property type="project" value="InterPro"/>
</dbReference>
<keyword evidence="2" id="KW-1185">Reference proteome</keyword>
<dbReference type="OrthoDB" id="2691383at2759"/>
<dbReference type="InterPro" id="IPR036864">
    <property type="entry name" value="Zn2-C6_fun-type_DNA-bd_sf"/>
</dbReference>
<reference evidence="1" key="1">
    <citation type="journal article" date="2020" name="New Phytol.">
        <title>Comparative genomics reveals dynamic genome evolution in host specialist ectomycorrhizal fungi.</title>
        <authorList>
            <person name="Lofgren L.A."/>
            <person name="Nguyen N.H."/>
            <person name="Vilgalys R."/>
            <person name="Ruytinx J."/>
            <person name="Liao H.L."/>
            <person name="Branco S."/>
            <person name="Kuo A."/>
            <person name="LaButti K."/>
            <person name="Lipzen A."/>
            <person name="Andreopoulos W."/>
            <person name="Pangilinan J."/>
            <person name="Riley R."/>
            <person name="Hundley H."/>
            <person name="Na H."/>
            <person name="Barry K."/>
            <person name="Grigoriev I.V."/>
            <person name="Stajich J.E."/>
            <person name="Kennedy P.G."/>
        </authorList>
    </citation>
    <scope>NUCLEOTIDE SEQUENCE</scope>
    <source>
        <strain evidence="1">FC423</strain>
    </source>
</reference>
<evidence type="ECO:0000313" key="1">
    <source>
        <dbReference type="EMBL" id="KAG2097934.1"/>
    </source>
</evidence>
<dbReference type="AlphaFoldDB" id="A0A9P7EYX6"/>
<proteinExistence type="predicted"/>
<accession>A0A9P7EYX6</accession>
<name>A0A9P7EYX6_9AGAM</name>
<gene>
    <name evidence="1" type="ORF">F5147DRAFT_714479</name>
</gene>
<dbReference type="RefSeq" id="XP_041288692.1">
    <property type="nucleotide sequence ID" value="XM_041438474.1"/>
</dbReference>
<dbReference type="GeneID" id="64700733"/>
<organism evidence="1 2">
    <name type="scientific">Suillus discolor</name>
    <dbReference type="NCBI Taxonomy" id="1912936"/>
    <lineage>
        <taxon>Eukaryota</taxon>
        <taxon>Fungi</taxon>
        <taxon>Dikarya</taxon>
        <taxon>Basidiomycota</taxon>
        <taxon>Agaricomycotina</taxon>
        <taxon>Agaricomycetes</taxon>
        <taxon>Agaricomycetidae</taxon>
        <taxon>Boletales</taxon>
        <taxon>Suillineae</taxon>
        <taxon>Suillaceae</taxon>
        <taxon>Suillus</taxon>
    </lineage>
</organism>
<sequence>MKCDFPDGASTCKRCATGGHPCIVEGRKPRTAPNKREYLLAQIRHKDQIIESLLKQLHNPYLATPLSVASYKAATSPSDSDNMNVVDWLDRLQRLTHVRQHRFWKQINVSVCFPGHFWNLMLRDVLANLTI</sequence>
<evidence type="ECO:0008006" key="3">
    <source>
        <dbReference type="Google" id="ProtNLM"/>
    </source>
</evidence>
<dbReference type="Proteomes" id="UP000823399">
    <property type="component" value="Unassembled WGS sequence"/>
</dbReference>
<dbReference type="GO" id="GO:0000981">
    <property type="term" value="F:DNA-binding transcription factor activity, RNA polymerase II-specific"/>
    <property type="evidence" value="ECO:0007669"/>
    <property type="project" value="InterPro"/>
</dbReference>
<protein>
    <recommendedName>
        <fullName evidence="3">Zn(2)-C6 fungal-type domain-containing protein</fullName>
    </recommendedName>
</protein>
<evidence type="ECO:0000313" key="2">
    <source>
        <dbReference type="Proteomes" id="UP000823399"/>
    </source>
</evidence>
<dbReference type="EMBL" id="JABBWM010000063">
    <property type="protein sequence ID" value="KAG2097934.1"/>
    <property type="molecule type" value="Genomic_DNA"/>
</dbReference>